<evidence type="ECO:0008006" key="3">
    <source>
        <dbReference type="Google" id="ProtNLM"/>
    </source>
</evidence>
<protein>
    <recommendedName>
        <fullName evidence="3">Methyltransferase</fullName>
    </recommendedName>
</protein>
<proteinExistence type="predicted"/>
<evidence type="ECO:0000313" key="1">
    <source>
        <dbReference type="EMBL" id="MBU8543946.1"/>
    </source>
</evidence>
<sequence>MPAPPRPIHTSTHARIAHDFYATPAWVTEALLRHVTLRGRVWEPCCGTGAIAEVLMRRAYPVEASDIADHGYGRTGIDLLGCTEMPPGCGALVTNPPYGDGGEQRARPRAPSALLDLLRHMLALTAVRQAQLALLVRLQWIAGQRAAALIQAAPCTHVIALTRRIRWFDQGEATNGAQHHHAWLVFDHARKRRGPPAFLFAD</sequence>
<comment type="caution">
    <text evidence="1">The sequence shown here is derived from an EMBL/GenBank/DDBJ whole genome shotgun (WGS) entry which is preliminary data.</text>
</comment>
<gene>
    <name evidence="1" type="ORF">JJQ90_09535</name>
</gene>
<organism evidence="1 2">
    <name type="scientific">Falsiroseomonas oleicola</name>
    <dbReference type="NCBI Taxonomy" id="2801474"/>
    <lineage>
        <taxon>Bacteria</taxon>
        <taxon>Pseudomonadati</taxon>
        <taxon>Pseudomonadota</taxon>
        <taxon>Alphaproteobacteria</taxon>
        <taxon>Acetobacterales</taxon>
        <taxon>Roseomonadaceae</taxon>
        <taxon>Falsiroseomonas</taxon>
    </lineage>
</organism>
<name>A0ABS6H5K3_9PROT</name>
<evidence type="ECO:0000313" key="2">
    <source>
        <dbReference type="Proteomes" id="UP000689967"/>
    </source>
</evidence>
<accession>A0ABS6H5K3</accession>
<reference evidence="1 2" key="1">
    <citation type="submission" date="2021-01" db="EMBL/GenBank/DDBJ databases">
        <title>Roseomonas sp. nov, a bacterium isolated from an oil production mixture in Yumen Oilfield.</title>
        <authorList>
            <person name="Wu D."/>
        </authorList>
    </citation>
    <scope>NUCLEOTIDE SEQUENCE [LARGE SCALE GENOMIC DNA]</scope>
    <source>
        <strain evidence="1 2">ROY-5-3</strain>
    </source>
</reference>
<keyword evidence="2" id="KW-1185">Reference proteome</keyword>
<dbReference type="Proteomes" id="UP000689967">
    <property type="component" value="Unassembled WGS sequence"/>
</dbReference>
<dbReference type="EMBL" id="JAERQM010000002">
    <property type="protein sequence ID" value="MBU8543946.1"/>
    <property type="molecule type" value="Genomic_DNA"/>
</dbReference>
<dbReference type="RefSeq" id="WP_216874686.1">
    <property type="nucleotide sequence ID" value="NZ_JAERQM010000002.1"/>
</dbReference>